<keyword evidence="4" id="KW-0503">Monooxygenase</keyword>
<proteinExistence type="inferred from homology"/>
<dbReference type="Proteomes" id="UP001194746">
    <property type="component" value="Unassembled WGS sequence"/>
</dbReference>
<protein>
    <recommendedName>
        <fullName evidence="10">DUF1772-domain-containing protein</fullName>
    </recommendedName>
</protein>
<keyword evidence="4" id="KW-0560">Oxidoreductase</keyword>
<evidence type="ECO:0000256" key="1">
    <source>
        <dbReference type="ARBA" id="ARBA00004141"/>
    </source>
</evidence>
<dbReference type="InterPro" id="IPR013901">
    <property type="entry name" value="Anthrone_oxy"/>
</dbReference>
<accession>A0AAD4CK69</accession>
<organism evidence="8 9">
    <name type="scientific">Aspergillus nanangensis</name>
    <dbReference type="NCBI Taxonomy" id="2582783"/>
    <lineage>
        <taxon>Eukaryota</taxon>
        <taxon>Fungi</taxon>
        <taxon>Dikarya</taxon>
        <taxon>Ascomycota</taxon>
        <taxon>Pezizomycotina</taxon>
        <taxon>Eurotiomycetes</taxon>
        <taxon>Eurotiomycetidae</taxon>
        <taxon>Eurotiales</taxon>
        <taxon>Aspergillaceae</taxon>
        <taxon>Aspergillus</taxon>
        <taxon>Aspergillus subgen. Circumdati</taxon>
    </lineage>
</organism>
<evidence type="ECO:0000313" key="8">
    <source>
        <dbReference type="EMBL" id="KAF9887102.1"/>
    </source>
</evidence>
<keyword evidence="2 7" id="KW-0812">Transmembrane</keyword>
<sequence length="182" mass="19403">MSNFPISFRIAQTIGLSGSAWLSGNIVTYSMATVPAILHTVHHDGLPLSLAVKTWRNAYELGKAQNPKIAAVTAASFLYCAWAVRAGTSLAPLTPRNSPLLYGVAAVLTVGIVPWTLGVMMPTNNRLLAKADSKGELSQQSCAEVEPLLQKWIKLNVVRGLLPFLGAISGVIAAAPWPLEMI</sequence>
<dbReference type="GO" id="GO:0016020">
    <property type="term" value="C:membrane"/>
    <property type="evidence" value="ECO:0007669"/>
    <property type="project" value="UniProtKB-SubCell"/>
</dbReference>
<dbReference type="Pfam" id="PF08592">
    <property type="entry name" value="Anthrone_oxy"/>
    <property type="match status" value="1"/>
</dbReference>
<comment type="subcellular location">
    <subcellularLocation>
        <location evidence="1">Membrane</location>
        <topology evidence="1">Multi-pass membrane protein</topology>
    </subcellularLocation>
</comment>
<dbReference type="GO" id="GO:0004497">
    <property type="term" value="F:monooxygenase activity"/>
    <property type="evidence" value="ECO:0007669"/>
    <property type="project" value="UniProtKB-KW"/>
</dbReference>
<reference evidence="8" key="2">
    <citation type="submission" date="2020-02" db="EMBL/GenBank/DDBJ databases">
        <authorList>
            <person name="Gilchrist C.L.M."/>
            <person name="Chooi Y.-H."/>
        </authorList>
    </citation>
    <scope>NUCLEOTIDE SEQUENCE</scope>
    <source>
        <strain evidence="8">MST-FP2251</strain>
    </source>
</reference>
<dbReference type="PANTHER" id="PTHR35042:SF1">
    <property type="entry name" value="DUF1772-DOMAIN-CONTAINING PROTEIN"/>
    <property type="match status" value="1"/>
</dbReference>
<feature type="transmembrane region" description="Helical" evidence="7">
    <location>
        <begin position="100"/>
        <end position="120"/>
    </location>
</feature>
<dbReference type="EMBL" id="VCAU01000067">
    <property type="protein sequence ID" value="KAF9887102.1"/>
    <property type="molecule type" value="Genomic_DNA"/>
</dbReference>
<keyword evidence="9" id="KW-1185">Reference proteome</keyword>
<keyword evidence="5 7" id="KW-0472">Membrane</keyword>
<evidence type="ECO:0000256" key="5">
    <source>
        <dbReference type="ARBA" id="ARBA00023136"/>
    </source>
</evidence>
<gene>
    <name evidence="8" type="ORF">FE257_010596</name>
</gene>
<comment type="caution">
    <text evidence="8">The sequence shown here is derived from an EMBL/GenBank/DDBJ whole genome shotgun (WGS) entry which is preliminary data.</text>
</comment>
<evidence type="ECO:0000313" key="9">
    <source>
        <dbReference type="Proteomes" id="UP001194746"/>
    </source>
</evidence>
<evidence type="ECO:0000256" key="2">
    <source>
        <dbReference type="ARBA" id="ARBA00022692"/>
    </source>
</evidence>
<comment type="similarity">
    <text evidence="6">Belongs to the anthrone oxygenase family.</text>
</comment>
<keyword evidence="3 7" id="KW-1133">Transmembrane helix</keyword>
<dbReference type="PANTHER" id="PTHR35042">
    <property type="entry name" value="ANTHRONE OXYGENASE ENCC"/>
    <property type="match status" value="1"/>
</dbReference>
<evidence type="ECO:0000256" key="4">
    <source>
        <dbReference type="ARBA" id="ARBA00023033"/>
    </source>
</evidence>
<evidence type="ECO:0008006" key="10">
    <source>
        <dbReference type="Google" id="ProtNLM"/>
    </source>
</evidence>
<dbReference type="AlphaFoldDB" id="A0AAD4CK69"/>
<feature type="transmembrane region" description="Helical" evidence="7">
    <location>
        <begin position="160"/>
        <end position="179"/>
    </location>
</feature>
<name>A0AAD4CK69_ASPNN</name>
<evidence type="ECO:0000256" key="6">
    <source>
        <dbReference type="ARBA" id="ARBA00034313"/>
    </source>
</evidence>
<evidence type="ECO:0000256" key="7">
    <source>
        <dbReference type="SAM" id="Phobius"/>
    </source>
</evidence>
<evidence type="ECO:0000256" key="3">
    <source>
        <dbReference type="ARBA" id="ARBA00022989"/>
    </source>
</evidence>
<reference evidence="8" key="1">
    <citation type="journal article" date="2019" name="Beilstein J. Org. Chem.">
        <title>Nanangenines: drimane sesquiterpenoids as the dominant metabolite cohort of a novel Australian fungus, Aspergillus nanangensis.</title>
        <authorList>
            <person name="Lacey H.J."/>
            <person name="Gilchrist C.L.M."/>
            <person name="Crombie A."/>
            <person name="Kalaitzis J.A."/>
            <person name="Vuong D."/>
            <person name="Rutledge P.J."/>
            <person name="Turner P."/>
            <person name="Pitt J.I."/>
            <person name="Lacey E."/>
            <person name="Chooi Y.H."/>
            <person name="Piggott A.M."/>
        </authorList>
    </citation>
    <scope>NUCLEOTIDE SEQUENCE</scope>
    <source>
        <strain evidence="8">MST-FP2251</strain>
    </source>
</reference>